<name>A0A915JIH3_ROMCU</name>
<dbReference type="WBParaSite" id="nRc.2.0.1.t25918-RA">
    <property type="protein sequence ID" value="nRc.2.0.1.t25918-RA"/>
    <property type="gene ID" value="nRc.2.0.1.g25918"/>
</dbReference>
<dbReference type="AlphaFoldDB" id="A0A915JIH3"/>
<reference evidence="2" key="1">
    <citation type="submission" date="2022-11" db="UniProtKB">
        <authorList>
            <consortium name="WormBaseParasite"/>
        </authorList>
    </citation>
    <scope>IDENTIFICATION</scope>
</reference>
<proteinExistence type="predicted"/>
<keyword evidence="1" id="KW-1185">Reference proteome</keyword>
<evidence type="ECO:0000313" key="1">
    <source>
        <dbReference type="Proteomes" id="UP000887565"/>
    </source>
</evidence>
<evidence type="ECO:0000313" key="2">
    <source>
        <dbReference type="WBParaSite" id="nRc.2.0.1.t25918-RA"/>
    </source>
</evidence>
<sequence>MDLGSKTRESWNVERTLALNFCNKLLSFVSLKKKVFKSSMGFPCMLQQTFDLILSLLRSIQIKERDICL</sequence>
<dbReference type="Proteomes" id="UP000887565">
    <property type="component" value="Unplaced"/>
</dbReference>
<accession>A0A915JIH3</accession>
<organism evidence="1 2">
    <name type="scientific">Romanomermis culicivorax</name>
    <name type="common">Nematode worm</name>
    <dbReference type="NCBI Taxonomy" id="13658"/>
    <lineage>
        <taxon>Eukaryota</taxon>
        <taxon>Metazoa</taxon>
        <taxon>Ecdysozoa</taxon>
        <taxon>Nematoda</taxon>
        <taxon>Enoplea</taxon>
        <taxon>Dorylaimia</taxon>
        <taxon>Mermithida</taxon>
        <taxon>Mermithoidea</taxon>
        <taxon>Mermithidae</taxon>
        <taxon>Romanomermis</taxon>
    </lineage>
</organism>
<protein>
    <submittedName>
        <fullName evidence="2">Ovule protein</fullName>
    </submittedName>
</protein>